<comment type="caution">
    <text evidence="5">The sequence shown here is derived from an EMBL/GenBank/DDBJ whole genome shotgun (WGS) entry which is preliminary data.</text>
</comment>
<proteinExistence type="predicted"/>
<dbReference type="SUPFAM" id="SSF47741">
    <property type="entry name" value="CO dehydrogenase ISP C-domain like"/>
    <property type="match status" value="1"/>
</dbReference>
<protein>
    <submittedName>
        <fullName evidence="5">Carbon-monoxide dehydrogenase small subunit/xanthine dehydrogenase YagT iron-sulfur-binding subunit</fullName>
    </submittedName>
</protein>
<keyword evidence="1" id="KW-0479">Metal-binding</keyword>
<dbReference type="AlphaFoldDB" id="A0A4Q7Y4J6"/>
<evidence type="ECO:0000256" key="3">
    <source>
        <dbReference type="ARBA" id="ARBA00023004"/>
    </source>
</evidence>
<dbReference type="InterPro" id="IPR036884">
    <property type="entry name" value="2Fe-2S-bd_dom_sf"/>
</dbReference>
<evidence type="ECO:0000313" key="6">
    <source>
        <dbReference type="Proteomes" id="UP000292507"/>
    </source>
</evidence>
<feature type="domain" description="2Fe-2S ferredoxin-type" evidence="4">
    <location>
        <begin position="8"/>
        <end position="84"/>
    </location>
</feature>
<dbReference type="Pfam" id="PF01799">
    <property type="entry name" value="Fer2_2"/>
    <property type="match status" value="1"/>
</dbReference>
<evidence type="ECO:0000313" key="5">
    <source>
        <dbReference type="EMBL" id="RZU30981.1"/>
    </source>
</evidence>
<dbReference type="Pfam" id="PF00111">
    <property type="entry name" value="Fer2"/>
    <property type="match status" value="1"/>
</dbReference>
<evidence type="ECO:0000256" key="2">
    <source>
        <dbReference type="ARBA" id="ARBA00023002"/>
    </source>
</evidence>
<dbReference type="InterPro" id="IPR002888">
    <property type="entry name" value="2Fe-2S-bd"/>
</dbReference>
<sequence>MSDGSEIFLLNLRVNGRAHRVPVSADDTLLDVLRRDLRFFSCRETCGLGLCGSCTVVVDGRAVSACLAPAFTQDGCEVRTAEGLEDTDDLHPVQQAFVDEQAFQCSFCTPGFLMSTVAMLEEDGPADVESALTGHLCRCGSYRQIMAAVGKVAGDGRDGTGE</sequence>
<gene>
    <name evidence="5" type="ORF">BKA19_0618</name>
</gene>
<dbReference type="OrthoDB" id="3530637at2"/>
<dbReference type="InterPro" id="IPR012675">
    <property type="entry name" value="Beta-grasp_dom_sf"/>
</dbReference>
<dbReference type="GO" id="GO:0016903">
    <property type="term" value="F:oxidoreductase activity, acting on the aldehyde or oxo group of donors"/>
    <property type="evidence" value="ECO:0007669"/>
    <property type="project" value="TreeGrafter"/>
</dbReference>
<dbReference type="Gene3D" id="3.10.20.30">
    <property type="match status" value="1"/>
</dbReference>
<dbReference type="PROSITE" id="PS51085">
    <property type="entry name" value="2FE2S_FER_2"/>
    <property type="match status" value="1"/>
</dbReference>
<dbReference type="InterPro" id="IPR052914">
    <property type="entry name" value="Aldehyde_Oxdr_Iron-Sulfur"/>
</dbReference>
<dbReference type="PANTHER" id="PTHR45331:SF2">
    <property type="entry name" value="OXIDOREDUCTASE WITH IRON-SULFUR SUBUNIT"/>
    <property type="match status" value="1"/>
</dbReference>
<keyword evidence="2" id="KW-0560">Oxidoreductase</keyword>
<evidence type="ECO:0000256" key="1">
    <source>
        <dbReference type="ARBA" id="ARBA00022723"/>
    </source>
</evidence>
<dbReference type="EMBL" id="SHKV01000001">
    <property type="protein sequence ID" value="RZU30981.1"/>
    <property type="molecule type" value="Genomic_DNA"/>
</dbReference>
<dbReference type="PROSITE" id="PS00197">
    <property type="entry name" value="2FE2S_FER_1"/>
    <property type="match status" value="1"/>
</dbReference>
<dbReference type="CDD" id="cd00207">
    <property type="entry name" value="fer2"/>
    <property type="match status" value="1"/>
</dbReference>
<dbReference type="Proteomes" id="UP000292507">
    <property type="component" value="Unassembled WGS sequence"/>
</dbReference>
<dbReference type="Gene3D" id="1.10.150.120">
    <property type="entry name" value="[2Fe-2S]-binding domain"/>
    <property type="match status" value="1"/>
</dbReference>
<name>A0A4Q7Y4J6_9ACTN</name>
<accession>A0A4Q7Y4J6</accession>
<evidence type="ECO:0000259" key="4">
    <source>
        <dbReference type="PROSITE" id="PS51085"/>
    </source>
</evidence>
<dbReference type="InterPro" id="IPR001041">
    <property type="entry name" value="2Fe-2S_ferredoxin-type"/>
</dbReference>
<dbReference type="InterPro" id="IPR036010">
    <property type="entry name" value="2Fe-2S_ferredoxin-like_sf"/>
</dbReference>
<dbReference type="GO" id="GO:0051537">
    <property type="term" value="F:2 iron, 2 sulfur cluster binding"/>
    <property type="evidence" value="ECO:0007669"/>
    <property type="project" value="InterPro"/>
</dbReference>
<keyword evidence="6" id="KW-1185">Reference proteome</keyword>
<dbReference type="SUPFAM" id="SSF54292">
    <property type="entry name" value="2Fe-2S ferredoxin-like"/>
    <property type="match status" value="1"/>
</dbReference>
<dbReference type="InterPro" id="IPR006058">
    <property type="entry name" value="2Fe2S_fd_BS"/>
</dbReference>
<dbReference type="PANTHER" id="PTHR45331">
    <property type="entry name" value="OXIDOREDUCTASE, IRON-SULPHUR BINDING SUBUNIT-RELATED-RELATED"/>
    <property type="match status" value="1"/>
</dbReference>
<reference evidence="5 6" key="1">
    <citation type="submission" date="2019-02" db="EMBL/GenBank/DDBJ databases">
        <title>Sequencing the genomes of 1000 actinobacteria strains.</title>
        <authorList>
            <person name="Klenk H.-P."/>
        </authorList>
    </citation>
    <scope>NUCLEOTIDE SEQUENCE [LARGE SCALE GENOMIC DNA]</scope>
    <source>
        <strain evidence="5 6">DSM 44509</strain>
    </source>
</reference>
<organism evidence="5 6">
    <name type="scientific">Blastococcus saxobsidens</name>
    <dbReference type="NCBI Taxonomy" id="138336"/>
    <lineage>
        <taxon>Bacteria</taxon>
        <taxon>Bacillati</taxon>
        <taxon>Actinomycetota</taxon>
        <taxon>Actinomycetes</taxon>
        <taxon>Geodermatophilales</taxon>
        <taxon>Geodermatophilaceae</taxon>
        <taxon>Blastococcus</taxon>
    </lineage>
</organism>
<dbReference type="GO" id="GO:0046872">
    <property type="term" value="F:metal ion binding"/>
    <property type="evidence" value="ECO:0007669"/>
    <property type="project" value="UniProtKB-KW"/>
</dbReference>
<keyword evidence="3" id="KW-0408">Iron</keyword>
<dbReference type="RefSeq" id="WP_104528619.1">
    <property type="nucleotide sequence ID" value="NZ_POQT01000015.1"/>
</dbReference>